<evidence type="ECO:0000256" key="1">
    <source>
        <dbReference type="ARBA" id="ARBA00010497"/>
    </source>
</evidence>
<dbReference type="InterPro" id="IPR045089">
    <property type="entry name" value="PGGT1B-like"/>
</dbReference>
<dbReference type="PANTHER" id="PTHR11774:SF6">
    <property type="entry name" value="PROTEIN FARNESYLTRANSFERASE SUBUNIT BETA"/>
    <property type="match status" value="1"/>
</dbReference>
<evidence type="ECO:0000256" key="6">
    <source>
        <dbReference type="ARBA" id="ARBA00022723"/>
    </source>
</evidence>
<dbReference type="InterPro" id="IPR026872">
    <property type="entry name" value="FTB"/>
</dbReference>
<proteinExistence type="inferred from homology"/>
<dbReference type="InterPro" id="IPR008930">
    <property type="entry name" value="Terpenoid_cyclase/PrenylTrfase"/>
</dbReference>
<protein>
    <recommendedName>
        <fullName evidence="3 9">Protein farnesyltransferase subunit beta</fullName>
        <shortName evidence="9">FTase-beta</shortName>
        <ecNumber evidence="2 9">2.5.1.58</ecNumber>
    </recommendedName>
</protein>
<keyword evidence="7" id="KW-0677">Repeat</keyword>
<gene>
    <name evidence="12" type="primary">RAM1</name>
    <name evidence="12" type="ORF">Cpir12675_003407</name>
</gene>
<sequence length="536" mass="57667">MAAASATAPATAATSAAAAATTSAPHISSEDSLWEDIDNASVSDLMIPKLFLGLPPVQDMLATRTSEQQEETLQALMPYLAADLSNKFNYNKHGIASLERPRLAIFLKRILSGLPSPYYAADASRPWFLYWCLGALALLGEDVSEYRDGMVKTAHYLQNRTGGFGGGLGHSSHLATTYAMVLSLVIVGGQEAYEAIDRKAMWEWLSLLKQEDGGFQMAQGGEVDVRGAYCATVLISLLGLPLDLAPVSPLKSKVGASFNLHTKLGDYVRRCQTYEGGISGKPDAEAHGAYAFCALGCLSILDVPYRSIPKHLDVPRLIAWLSARQNAPEGGLSGRTNKLVDGCYSHWAGGCWPLLEAVLNGPMHKNSSSSSATPTASASASASSGRPQVPAAASSATASTTDASPASVASRYNSAEEPFVESIMSREGLIRYILCCCQDEGLRAGGSGMRDKPGKPSDAYHTLYVLSGLSSAQHSWNLYYDPVTTDYTKWEASPYKFTREQIFDEDSRVNTSHPVYVLPPTKVDDVIRYFSKKQGF</sequence>
<evidence type="ECO:0000313" key="13">
    <source>
        <dbReference type="Proteomes" id="UP001583280"/>
    </source>
</evidence>
<dbReference type="Gene3D" id="1.50.10.20">
    <property type="match status" value="1"/>
</dbReference>
<feature type="domain" description="Prenyltransferase alpha-alpha toroid" evidence="11">
    <location>
        <begin position="98"/>
        <end position="516"/>
    </location>
</feature>
<comment type="catalytic activity">
    <reaction evidence="9">
        <text>L-cysteinyl-[protein] + (2E,6E)-farnesyl diphosphate = S-(2E,6E)-farnesyl-L-cysteinyl-[protein] + diphosphate</text>
        <dbReference type="Rhea" id="RHEA:13345"/>
        <dbReference type="Rhea" id="RHEA-COMP:10131"/>
        <dbReference type="Rhea" id="RHEA-COMP:11535"/>
        <dbReference type="ChEBI" id="CHEBI:29950"/>
        <dbReference type="ChEBI" id="CHEBI:33019"/>
        <dbReference type="ChEBI" id="CHEBI:86019"/>
        <dbReference type="ChEBI" id="CHEBI:175763"/>
    </reaction>
</comment>
<evidence type="ECO:0000256" key="2">
    <source>
        <dbReference type="ARBA" id="ARBA00012702"/>
    </source>
</evidence>
<evidence type="ECO:0000259" key="11">
    <source>
        <dbReference type="Pfam" id="PF00432"/>
    </source>
</evidence>
<evidence type="ECO:0000256" key="3">
    <source>
        <dbReference type="ARBA" id="ARBA00015798"/>
    </source>
</evidence>
<evidence type="ECO:0000256" key="7">
    <source>
        <dbReference type="ARBA" id="ARBA00022737"/>
    </source>
</evidence>
<dbReference type="SUPFAM" id="SSF48239">
    <property type="entry name" value="Terpenoid cyclases/Protein prenyltransferases"/>
    <property type="match status" value="1"/>
</dbReference>
<dbReference type="CDD" id="cd02893">
    <property type="entry name" value="FTase"/>
    <property type="match status" value="1"/>
</dbReference>
<comment type="function">
    <text evidence="9">Catalyzes the transfer of a farnesyl moiety from farnesyl diphosphate to a cysteine at the fourth position from the C-terminus of several proteins. The beta subunit is responsible for peptide-binding.</text>
</comment>
<dbReference type="PANTHER" id="PTHR11774">
    <property type="entry name" value="GERANYLGERANYL TRANSFERASE TYPE BETA SUBUNIT"/>
    <property type="match status" value="1"/>
</dbReference>
<evidence type="ECO:0000256" key="8">
    <source>
        <dbReference type="ARBA" id="ARBA00022833"/>
    </source>
</evidence>
<keyword evidence="8 9" id="KW-0862">Zinc</keyword>
<comment type="subunit">
    <text evidence="9">Heterodimer of an alpha and a beta subunit.</text>
</comment>
<feature type="region of interest" description="Disordered" evidence="10">
    <location>
        <begin position="363"/>
        <end position="410"/>
    </location>
</feature>
<keyword evidence="4 9" id="KW-0637">Prenyltransferase</keyword>
<comment type="caution">
    <text evidence="12">The sequence shown here is derived from an EMBL/GenBank/DDBJ whole genome shotgun (WGS) entry which is preliminary data.</text>
</comment>
<dbReference type="Pfam" id="PF00432">
    <property type="entry name" value="Prenyltrans"/>
    <property type="match status" value="1"/>
</dbReference>
<dbReference type="EC" id="2.5.1.58" evidence="2 9"/>
<evidence type="ECO:0000256" key="5">
    <source>
        <dbReference type="ARBA" id="ARBA00022679"/>
    </source>
</evidence>
<evidence type="ECO:0000256" key="9">
    <source>
        <dbReference type="RuleBase" id="RU365056"/>
    </source>
</evidence>
<keyword evidence="6 9" id="KW-0479">Metal-binding</keyword>
<evidence type="ECO:0000313" key="12">
    <source>
        <dbReference type="EMBL" id="KAL1894992.1"/>
    </source>
</evidence>
<comment type="similarity">
    <text evidence="1 9">Belongs to the protein prenyltransferase subunit beta family.</text>
</comment>
<dbReference type="Proteomes" id="UP001583280">
    <property type="component" value="Unassembled WGS sequence"/>
</dbReference>
<reference evidence="12 13" key="1">
    <citation type="journal article" date="2024" name="IMA Fungus">
        <title>IMA Genome - F19 : A genome assembly and annotation guide to empower mycologists, including annotated draft genome sequences of Ceratocystis pirilliformis, Diaporthe australafricana, Fusarium ophioides, Paecilomyces lecythidis, and Sporothrix stenoceras.</title>
        <authorList>
            <person name="Aylward J."/>
            <person name="Wilson A.M."/>
            <person name="Visagie C.M."/>
            <person name="Spraker J."/>
            <person name="Barnes I."/>
            <person name="Buitendag C."/>
            <person name="Ceriani C."/>
            <person name="Del Mar Angel L."/>
            <person name="du Plessis D."/>
            <person name="Fuchs T."/>
            <person name="Gasser K."/>
            <person name="Kramer D."/>
            <person name="Li W."/>
            <person name="Munsamy K."/>
            <person name="Piso A."/>
            <person name="Price J.L."/>
            <person name="Sonnekus B."/>
            <person name="Thomas C."/>
            <person name="van der Nest A."/>
            <person name="van Dijk A."/>
            <person name="van Heerden A."/>
            <person name="van Vuuren N."/>
            <person name="Yilmaz N."/>
            <person name="Duong T.A."/>
            <person name="van der Merwe N.A."/>
            <person name="Wingfield M.J."/>
            <person name="Wingfield B.D."/>
        </authorList>
    </citation>
    <scope>NUCLEOTIDE SEQUENCE [LARGE SCALE GENOMIC DNA]</scope>
    <source>
        <strain evidence="12 13">CMW 12675</strain>
    </source>
</reference>
<name>A0ABR3Z3Z6_9PEZI</name>
<accession>A0ABR3Z3Z6</accession>
<keyword evidence="13" id="KW-1185">Reference proteome</keyword>
<dbReference type="GO" id="GO:0004660">
    <property type="term" value="F:protein farnesyltransferase activity"/>
    <property type="evidence" value="ECO:0007669"/>
    <property type="project" value="UniProtKB-EC"/>
</dbReference>
<organism evidence="12 13">
    <name type="scientific">Ceratocystis pirilliformis</name>
    <dbReference type="NCBI Taxonomy" id="259994"/>
    <lineage>
        <taxon>Eukaryota</taxon>
        <taxon>Fungi</taxon>
        <taxon>Dikarya</taxon>
        <taxon>Ascomycota</taxon>
        <taxon>Pezizomycotina</taxon>
        <taxon>Sordariomycetes</taxon>
        <taxon>Hypocreomycetidae</taxon>
        <taxon>Microascales</taxon>
        <taxon>Ceratocystidaceae</taxon>
        <taxon>Ceratocystis</taxon>
    </lineage>
</organism>
<evidence type="ECO:0000256" key="4">
    <source>
        <dbReference type="ARBA" id="ARBA00022602"/>
    </source>
</evidence>
<dbReference type="InterPro" id="IPR001330">
    <property type="entry name" value="Prenyltrans"/>
</dbReference>
<dbReference type="EMBL" id="JAWDJO010000080">
    <property type="protein sequence ID" value="KAL1894992.1"/>
    <property type="molecule type" value="Genomic_DNA"/>
</dbReference>
<comment type="cofactor">
    <cofactor evidence="9">
        <name>Zn(2+)</name>
        <dbReference type="ChEBI" id="CHEBI:29105"/>
    </cofactor>
    <text evidence="9">Binds 1 zinc ion per subunit.</text>
</comment>
<feature type="compositionally biased region" description="Low complexity" evidence="10">
    <location>
        <begin position="367"/>
        <end position="410"/>
    </location>
</feature>
<keyword evidence="5 9" id="KW-0808">Transferase</keyword>
<evidence type="ECO:0000256" key="10">
    <source>
        <dbReference type="SAM" id="MobiDB-lite"/>
    </source>
</evidence>